<evidence type="ECO:0000313" key="10">
    <source>
        <dbReference type="Proteomes" id="UP000449547"/>
    </source>
</evidence>
<protein>
    <recommendedName>
        <fullName evidence="11">RNA helicase</fullName>
    </recommendedName>
</protein>
<evidence type="ECO:0000256" key="2">
    <source>
        <dbReference type="ARBA" id="ARBA00022741"/>
    </source>
</evidence>
<comment type="caution">
    <text evidence="9">The sequence shown here is derived from an EMBL/GenBank/DDBJ whole genome shotgun (WGS) entry which is preliminary data.</text>
</comment>
<dbReference type="PROSITE" id="PS51194">
    <property type="entry name" value="HELICASE_CTER"/>
    <property type="match status" value="1"/>
</dbReference>
<dbReference type="PANTHER" id="PTHR47961">
    <property type="entry name" value="DNA POLYMERASE THETA, PUTATIVE (AFU_ORTHOLOGUE AFUA_1G05260)-RELATED"/>
    <property type="match status" value="1"/>
</dbReference>
<dbReference type="GO" id="GO:0016787">
    <property type="term" value="F:hydrolase activity"/>
    <property type="evidence" value="ECO:0007669"/>
    <property type="project" value="UniProtKB-KW"/>
</dbReference>
<dbReference type="SUPFAM" id="SSF81296">
    <property type="entry name" value="E set domains"/>
    <property type="match status" value="1"/>
</dbReference>
<dbReference type="InterPro" id="IPR027417">
    <property type="entry name" value="P-loop_NTPase"/>
</dbReference>
<gene>
    <name evidence="9" type="ORF">DIURU_003135</name>
</gene>
<dbReference type="InterPro" id="IPR035892">
    <property type="entry name" value="C2_domain_sf"/>
</dbReference>
<feature type="region of interest" description="Disordered" evidence="6">
    <location>
        <begin position="118"/>
        <end position="143"/>
    </location>
</feature>
<feature type="domain" description="Helicase ATP-binding" evidence="7">
    <location>
        <begin position="381"/>
        <end position="554"/>
    </location>
</feature>
<evidence type="ECO:0000256" key="6">
    <source>
        <dbReference type="SAM" id="MobiDB-lite"/>
    </source>
</evidence>
<dbReference type="InterPro" id="IPR041094">
    <property type="entry name" value="Brr2_helicase_PWI"/>
</dbReference>
<dbReference type="GeneID" id="54781786"/>
<evidence type="ECO:0000256" key="4">
    <source>
        <dbReference type="ARBA" id="ARBA00022806"/>
    </source>
</evidence>
<evidence type="ECO:0000259" key="7">
    <source>
        <dbReference type="PROSITE" id="PS51192"/>
    </source>
</evidence>
<evidence type="ECO:0000256" key="3">
    <source>
        <dbReference type="ARBA" id="ARBA00022801"/>
    </source>
</evidence>
<dbReference type="SUPFAM" id="SSF46785">
    <property type="entry name" value="Winged helix' DNA-binding domain"/>
    <property type="match status" value="1"/>
</dbReference>
<dbReference type="Gene3D" id="2.60.40.150">
    <property type="entry name" value="C2 domain"/>
    <property type="match status" value="1"/>
</dbReference>
<dbReference type="PROSITE" id="PS51192">
    <property type="entry name" value="HELICASE_ATP_BIND_1"/>
    <property type="match status" value="1"/>
</dbReference>
<feature type="compositionally biased region" description="Basic and acidic residues" evidence="6">
    <location>
        <begin position="7"/>
        <end position="16"/>
    </location>
</feature>
<dbReference type="OrthoDB" id="5575at2759"/>
<evidence type="ECO:0008006" key="11">
    <source>
        <dbReference type="Google" id="ProtNLM"/>
    </source>
</evidence>
<dbReference type="SMART" id="SM00487">
    <property type="entry name" value="DEXDc"/>
    <property type="match status" value="1"/>
</dbReference>
<feature type="domain" description="Helicase C-terminal" evidence="8">
    <location>
        <begin position="562"/>
        <end position="771"/>
    </location>
</feature>
<dbReference type="InterPro" id="IPR011545">
    <property type="entry name" value="DEAD/DEAH_box_helicase_dom"/>
</dbReference>
<dbReference type="PANTHER" id="PTHR47961:SF4">
    <property type="entry name" value="ACTIVATING SIGNAL COINTEGRATOR 1 COMPLEX SUBUNIT 3"/>
    <property type="match status" value="1"/>
</dbReference>
<dbReference type="Gene3D" id="1.10.150.20">
    <property type="entry name" value="5' to 3' exonuclease, C-terminal subdomain"/>
    <property type="match status" value="1"/>
</dbReference>
<proteinExistence type="predicted"/>
<keyword evidence="3" id="KW-0378">Hydrolase</keyword>
<dbReference type="FunFam" id="3.40.50.300:FF:003287">
    <property type="entry name" value="U5 small nuclear ribonucleoprotein 200 kDa helicase"/>
    <property type="match status" value="1"/>
</dbReference>
<keyword evidence="2" id="KW-0547">Nucleotide-binding</keyword>
<dbReference type="GO" id="GO:0003676">
    <property type="term" value="F:nucleic acid binding"/>
    <property type="evidence" value="ECO:0007669"/>
    <property type="project" value="InterPro"/>
</dbReference>
<evidence type="ECO:0000259" key="8">
    <source>
        <dbReference type="PROSITE" id="PS51194"/>
    </source>
</evidence>
<dbReference type="GO" id="GO:0005524">
    <property type="term" value="F:ATP binding"/>
    <property type="evidence" value="ECO:0007669"/>
    <property type="project" value="UniProtKB-KW"/>
</dbReference>
<dbReference type="SUPFAM" id="SSF158702">
    <property type="entry name" value="Sec63 N-terminal domain-like"/>
    <property type="match status" value="2"/>
</dbReference>
<evidence type="ECO:0000256" key="5">
    <source>
        <dbReference type="ARBA" id="ARBA00022840"/>
    </source>
</evidence>
<dbReference type="SMART" id="SM00973">
    <property type="entry name" value="Sec63"/>
    <property type="match status" value="2"/>
</dbReference>
<evidence type="ECO:0000313" key="9">
    <source>
        <dbReference type="EMBL" id="KAA8901607.1"/>
    </source>
</evidence>
<keyword evidence="5" id="KW-0067">ATP-binding</keyword>
<accession>A0A642UM97</accession>
<dbReference type="InterPro" id="IPR014756">
    <property type="entry name" value="Ig_E-set"/>
</dbReference>
<dbReference type="Pfam" id="PF00270">
    <property type="entry name" value="DEAD"/>
    <property type="match status" value="1"/>
</dbReference>
<dbReference type="InterPro" id="IPR050474">
    <property type="entry name" value="Hel308_SKI2-like"/>
</dbReference>
<keyword evidence="10" id="KW-1185">Reference proteome</keyword>
<dbReference type="GO" id="GO:0006397">
    <property type="term" value="P:mRNA processing"/>
    <property type="evidence" value="ECO:0007669"/>
    <property type="project" value="UniProtKB-ARBA"/>
</dbReference>
<dbReference type="InterPro" id="IPR036390">
    <property type="entry name" value="WH_DNA-bd_sf"/>
</dbReference>
<dbReference type="RefSeq" id="XP_034012044.1">
    <property type="nucleotide sequence ID" value="XM_034155864.1"/>
</dbReference>
<keyword evidence="4" id="KW-0347">Helicase</keyword>
<dbReference type="VEuPathDB" id="FungiDB:DIURU_003135"/>
<dbReference type="Pfam" id="PF00271">
    <property type="entry name" value="Helicase_C"/>
    <property type="match status" value="1"/>
</dbReference>
<dbReference type="InterPro" id="IPR014001">
    <property type="entry name" value="Helicase_ATP-bd"/>
</dbReference>
<dbReference type="GO" id="GO:0005634">
    <property type="term" value="C:nucleus"/>
    <property type="evidence" value="ECO:0007669"/>
    <property type="project" value="TreeGrafter"/>
</dbReference>
<dbReference type="InterPro" id="IPR001650">
    <property type="entry name" value="Helicase_C-like"/>
</dbReference>
<evidence type="ECO:0000256" key="1">
    <source>
        <dbReference type="ARBA" id="ARBA00022737"/>
    </source>
</evidence>
<dbReference type="CDD" id="cd18795">
    <property type="entry name" value="SF2_C_Ski2"/>
    <property type="match status" value="1"/>
</dbReference>
<dbReference type="InterPro" id="IPR036388">
    <property type="entry name" value="WH-like_DNA-bd_sf"/>
</dbReference>
<dbReference type="GO" id="GO:0004386">
    <property type="term" value="F:helicase activity"/>
    <property type="evidence" value="ECO:0007669"/>
    <property type="project" value="UniProtKB-KW"/>
</dbReference>
<feature type="region of interest" description="Disordered" evidence="6">
    <location>
        <begin position="1"/>
        <end position="27"/>
    </location>
</feature>
<dbReference type="FunFam" id="1.10.10.10:FF:000012">
    <property type="entry name" value="U5 small nuclear ribonucleoprotein helicase"/>
    <property type="match status" value="1"/>
</dbReference>
<keyword evidence="1" id="KW-0677">Repeat</keyword>
<sequence length="1900" mass="210300">MGAGLKRGPDPANDKPKWHHSTATDDESTLDKLSGLIFGIIPDAPSDVLYGATEAVAEICTASDKDTQQKLEETQKLLGEPVEEVLFGDILRLSQQLGDEWGAGDEVEAEGEVVFAVDDDDDAEAESEEEADVPSERDDETTDATQFVSKTTVTTANDDTPTNSLTLKMSDITPVMVSQLIQGCFSTTEEAQPVVDAVTELFKREENASDDFDAEFEDELLEAFSYDHVDVIKQLVHNRKRIYWKLRYLDDNEATKEALGESSDILREILGNDQSDHPQPKRRKRDTTNTSNQPETAPSGPQEVDITQYCVHDDTHKPSVKLPSGTYQEAHHDYDIITVPPPPTPEAQEKPLVQIADLPEYCQPAFGNTTQLNRIQSAVFADAFESDANMLICAPTGAGKTNIAMLTLLRVWGKHLSGPKSARKRFKAVYIAPLRALVQEQVRAFQSRLPELTVVELTGDSDTTAREIAEANVLVVTPEKWDVITRKSPHYVSEVELLVIDEIHLLHDDRGPVLESLVVRTRRDPRVRIVGLSATLPNYGDVATFIGAQSVHFFDGSFRPCPLEQQFYGIKARGMKRVAAMNNVVESVCRSNLEQGNQVIVFVHSRKETGKLAKVLGETLNVVDSESVQRELNQAAADYHNQALKQATMLGVGCHHAGLSRDERSTTERLFLEGRLRVLVSTATLAWGVNLPAHTVIIRGTEQYSPADGRWRQLSPQDVLQMLGRAGRPGFDTSGSGIVITGRDWLQYYLAVTNQQLPIESTLPLRLNSMLNAEVVAGTVSSFDQALQWLNQTYYAVRVRQSPSTYGITDVDATLTSIVHSVLKRLHDGKLLVYDDHDVVKMTELGKIASFFYLNPTTIAGYLDRMRSYHSEVDVLSVFCHSDEFAEVPVRPEERYETRKLWERCPIPIKEGADTGVAKINVLLQSYVARLPLTGFALHADMVYVSQSGSRLFAALAQLCLLQGWSQLAQICLRWSLMVKHRVWAVDSPFAQLAETSPEVIRATSAARLPFGNYFHQQQLDQFSPPIRDQLTKLVKSFPQLTIDATVHPLAPSVVRCQLDLVSTLPHRYTVMVCVDDRILWSESVRVESSAYFDLFLPLVTPVPQVYEVIAVSSQWLHVGARFPAITSGLIVPKSFASASPVDDDQPEIPLSKFGSPDWGTTTSLNKYQSQAFHSVWHTENNVYVGMALSNQPTVLAKLAVLAWLNSENADGKVLWLTPNPTNKIDLGVEGVSVGIINGVDAKQDLATIAQSHVVVSSPSSWEQLSRRWRQRKLLHSFDVMVCDHIHALRNSWEYEVAIARMRTVATSVERPLRIVACGDYTGNGASIGEWLGCSKSDIYNFSGSARAEPCAIELVADDGNKTVAKGDVVYCESRSQCLAVCHLVDDTKWSHKEIAASVKAKDPQVAAQLARGIGVLYSGMDADLERVVRKLWAKKALDNVISTADYVVDATATVIWSTSLPLTKTLELVALTTHRAVVYVPANQIEQYRRFLSYETPLPVESGIGDHIDDVLMAEVVSGTVGSMQQALDWLTHTYFYRRMQSNPSFYGVSEVSYDGISLFLSELVESSVERLTTSQLVEVEDADDEEEALVATTEAAIASRYGVSAATMASWTASATKLTERSRLKGVLWALAHATELDVPVSNPLELAKSAPITVDHPETAPAAFWLLQAYFSRQFVGFDRLGALSTVKQRVLPLVNAIVDLLSSRGYLNALVAMDISQMVVQQLWKSESPLVQLPHVSPQLLERAKQHNVTTVFDILALEDDERDAVLSMDESQQEDVAEFVNAFPNVDLAVSVSQSEVKADDPVELTVMLERDEETDGSVVCPFTKDKHEVWWIVVGDFDSKQLYGIRRTTITQESQKLSMEVSVPSTGNHGLSVWAICDSYADADKEVAFDLSVV</sequence>
<feature type="compositionally biased region" description="Acidic residues" evidence="6">
    <location>
        <begin position="118"/>
        <end position="142"/>
    </location>
</feature>
<dbReference type="Gene3D" id="3.40.50.300">
    <property type="entry name" value="P-loop containing nucleotide triphosphate hydrolases"/>
    <property type="match status" value="3"/>
</dbReference>
<dbReference type="SMART" id="SM00490">
    <property type="entry name" value="HELICc"/>
    <property type="match status" value="1"/>
</dbReference>
<reference evidence="9 10" key="1">
    <citation type="submission" date="2019-07" db="EMBL/GenBank/DDBJ databases">
        <title>Genome assembly of two rare yeast pathogens: Diutina rugosa and Trichomonascus ciferrii.</title>
        <authorList>
            <person name="Mixao V."/>
            <person name="Saus E."/>
            <person name="Hansen A."/>
            <person name="Lass-Flor C."/>
            <person name="Gabaldon T."/>
        </authorList>
    </citation>
    <scope>NUCLEOTIDE SEQUENCE [LARGE SCALE GENOMIC DNA]</scope>
    <source>
        <strain evidence="9 10">CBS 613</strain>
    </source>
</reference>
<dbReference type="InterPro" id="IPR004179">
    <property type="entry name" value="Sec63-dom"/>
</dbReference>
<dbReference type="SUPFAM" id="SSF52540">
    <property type="entry name" value="P-loop containing nucleoside triphosphate hydrolases"/>
    <property type="match status" value="2"/>
</dbReference>
<dbReference type="Proteomes" id="UP000449547">
    <property type="component" value="Unassembled WGS sequence"/>
</dbReference>
<dbReference type="InterPro" id="IPR057842">
    <property type="entry name" value="WH_MER3"/>
</dbReference>
<feature type="region of interest" description="Disordered" evidence="6">
    <location>
        <begin position="270"/>
        <end position="305"/>
    </location>
</feature>
<dbReference type="OMA" id="FESDANM"/>
<dbReference type="PIRSF" id="PIRSF039073">
    <property type="entry name" value="BRR2"/>
    <property type="match status" value="1"/>
</dbReference>
<organism evidence="9 10">
    <name type="scientific">Diutina rugosa</name>
    <name type="common">Yeast</name>
    <name type="synonym">Candida rugosa</name>
    <dbReference type="NCBI Taxonomy" id="5481"/>
    <lineage>
        <taxon>Eukaryota</taxon>
        <taxon>Fungi</taxon>
        <taxon>Dikarya</taxon>
        <taxon>Ascomycota</taxon>
        <taxon>Saccharomycotina</taxon>
        <taxon>Pichiomycetes</taxon>
        <taxon>Debaryomycetaceae</taxon>
        <taxon>Diutina</taxon>
    </lineage>
</organism>
<dbReference type="Gene3D" id="1.10.10.10">
    <property type="entry name" value="Winged helix-like DNA-binding domain superfamily/Winged helix DNA-binding domain"/>
    <property type="match status" value="2"/>
</dbReference>
<dbReference type="Pfam" id="PF23445">
    <property type="entry name" value="WHD_SNRNP200"/>
    <property type="match status" value="2"/>
</dbReference>
<name>A0A642UM97_DIURU</name>
<dbReference type="EMBL" id="SWFT01000101">
    <property type="protein sequence ID" value="KAA8901607.1"/>
    <property type="molecule type" value="Genomic_DNA"/>
</dbReference>
<dbReference type="Pfam" id="PF18149">
    <property type="entry name" value="Helicase_PWI"/>
    <property type="match status" value="1"/>
</dbReference>
<dbReference type="Gene3D" id="1.10.3380.10">
    <property type="entry name" value="Sec63 N-terminal domain-like domain"/>
    <property type="match status" value="2"/>
</dbReference>
<dbReference type="Pfam" id="PF02889">
    <property type="entry name" value="Sec63"/>
    <property type="match status" value="2"/>
</dbReference>